<keyword evidence="2" id="KW-1133">Transmembrane helix</keyword>
<evidence type="ECO:0000313" key="4">
    <source>
        <dbReference type="Proteomes" id="UP001153714"/>
    </source>
</evidence>
<dbReference type="AlphaFoldDB" id="A0A9N9WC07"/>
<sequence>MTSDTDISKTDADYYVTALQIFEYCGAEGSGTLRVDALMDKFAPFVKTNKSEYSYLKSLLDPEQDNPEINVTKLARALNKYSESQKSKLDLDESFNLKCGHAPQDSDSGISTDGYQLLEELQSELREKSHLASQLRSQLEFTDRQHEEVLAALVAERDSLRAHLNILREENISLTHLRRDYDEVCERLCTNEAELETTRHDLDAVRRRAKPLDEHLAHLEAENAALQDLLSKSKEECHRVNEMYALRQSALLEENETIRSSHADLTARMQDQEEFLQQIIKEKVQLEMELKDLLNKSNHTHLRLDRSIDVSYTEDQMLTALDSLNADSRFSQDVTSVATQVDVPCADCMKRSANASPRGLRRYFWDPLKCLFQVFAVICFLCAVSALYGVSRRPHQRCEQQHVPWRWIHAQDILDLLLRIDYLAEVPM</sequence>
<gene>
    <name evidence="3" type="ORF">DIATSA_LOCUS4830</name>
</gene>
<name>A0A9N9WC07_9NEOP</name>
<reference evidence="3" key="1">
    <citation type="submission" date="2021-12" db="EMBL/GenBank/DDBJ databases">
        <authorList>
            <person name="King R."/>
        </authorList>
    </citation>
    <scope>NUCLEOTIDE SEQUENCE</scope>
</reference>
<keyword evidence="1" id="KW-0175">Coiled coil</keyword>
<feature type="coiled-coil region" evidence="1">
    <location>
        <begin position="269"/>
        <end position="296"/>
    </location>
</feature>
<dbReference type="OrthoDB" id="7363161at2759"/>
<reference evidence="3" key="2">
    <citation type="submission" date="2022-10" db="EMBL/GenBank/DDBJ databases">
        <authorList>
            <consortium name="ENA_rothamsted_submissions"/>
            <consortium name="culmorum"/>
            <person name="King R."/>
        </authorList>
    </citation>
    <scope>NUCLEOTIDE SEQUENCE</scope>
</reference>
<accession>A0A9N9WC07</accession>
<proteinExistence type="predicted"/>
<dbReference type="EMBL" id="OU893347">
    <property type="protein sequence ID" value="CAG9786905.1"/>
    <property type="molecule type" value="Genomic_DNA"/>
</dbReference>
<evidence type="ECO:0000256" key="1">
    <source>
        <dbReference type="SAM" id="Coils"/>
    </source>
</evidence>
<keyword evidence="2" id="KW-0812">Transmembrane</keyword>
<organism evidence="3 4">
    <name type="scientific">Diatraea saccharalis</name>
    <name type="common">sugarcane borer</name>
    <dbReference type="NCBI Taxonomy" id="40085"/>
    <lineage>
        <taxon>Eukaryota</taxon>
        <taxon>Metazoa</taxon>
        <taxon>Ecdysozoa</taxon>
        <taxon>Arthropoda</taxon>
        <taxon>Hexapoda</taxon>
        <taxon>Insecta</taxon>
        <taxon>Pterygota</taxon>
        <taxon>Neoptera</taxon>
        <taxon>Endopterygota</taxon>
        <taxon>Lepidoptera</taxon>
        <taxon>Glossata</taxon>
        <taxon>Ditrysia</taxon>
        <taxon>Pyraloidea</taxon>
        <taxon>Crambidae</taxon>
        <taxon>Crambinae</taxon>
        <taxon>Diatraea</taxon>
    </lineage>
</organism>
<keyword evidence="4" id="KW-1185">Reference proteome</keyword>
<dbReference type="Proteomes" id="UP001153714">
    <property type="component" value="Chromosome 16"/>
</dbReference>
<feature type="transmembrane region" description="Helical" evidence="2">
    <location>
        <begin position="371"/>
        <end position="390"/>
    </location>
</feature>
<evidence type="ECO:0000256" key="2">
    <source>
        <dbReference type="SAM" id="Phobius"/>
    </source>
</evidence>
<protein>
    <submittedName>
        <fullName evidence="3">Uncharacterized protein</fullName>
    </submittedName>
</protein>
<evidence type="ECO:0000313" key="3">
    <source>
        <dbReference type="EMBL" id="CAG9786905.1"/>
    </source>
</evidence>
<feature type="coiled-coil region" evidence="1">
    <location>
        <begin position="118"/>
        <end position="170"/>
    </location>
</feature>
<keyword evidence="2" id="KW-0472">Membrane</keyword>